<keyword evidence="2" id="KW-1185">Reference proteome</keyword>
<accession>A0A842HXT6</accession>
<evidence type="ECO:0000313" key="1">
    <source>
        <dbReference type="EMBL" id="MBC2776314.1"/>
    </source>
</evidence>
<reference evidence="1 2" key="1">
    <citation type="submission" date="2020-08" db="EMBL/GenBank/DDBJ databases">
        <title>Draft genome sequence of Parasphingopyxis sp. GrpM-11.</title>
        <authorList>
            <person name="Oh J."/>
            <person name="Roh D.-H."/>
        </authorList>
    </citation>
    <scope>NUCLEOTIDE SEQUENCE [LARGE SCALE GENOMIC DNA]</scope>
    <source>
        <strain evidence="1 2">GrpM-11</strain>
    </source>
</reference>
<organism evidence="1 2">
    <name type="scientific">Parasphingopyxis marina</name>
    <dbReference type="NCBI Taxonomy" id="2761622"/>
    <lineage>
        <taxon>Bacteria</taxon>
        <taxon>Pseudomonadati</taxon>
        <taxon>Pseudomonadota</taxon>
        <taxon>Alphaproteobacteria</taxon>
        <taxon>Sphingomonadales</taxon>
        <taxon>Sphingomonadaceae</taxon>
        <taxon>Parasphingopyxis</taxon>
    </lineage>
</organism>
<evidence type="ECO:0000313" key="2">
    <source>
        <dbReference type="Proteomes" id="UP000564378"/>
    </source>
</evidence>
<name>A0A842HXT6_9SPHN</name>
<dbReference type="AlphaFoldDB" id="A0A842HXT6"/>
<gene>
    <name evidence="1" type="ORF">H6P80_01645</name>
</gene>
<sequence>MMSLFRKKRLRLCLFGDSHLAALKRHWLDIASPDRPVDLTFIAGVRDTLTMIEARAGCLHPRDRVVAGQFNSQLDGADRLDTRQFDGFVLIGLGLRFQTALATALTFAVHGAGEGRRLVSAAAMRAAMRDYLQHAAAVSIAETLRGATDRPIFVLPQAMPSERFAKRAAYRALDGNAIETAYREAFAAIAALLDPFGVEILAQDPETRTENGMTRDIYSAGSVRMIGDLDVPHEARDHTHMNPDYGAVQLRQILDAASAARAIS</sequence>
<dbReference type="EMBL" id="JACJVJ010000001">
    <property type="protein sequence ID" value="MBC2776314.1"/>
    <property type="molecule type" value="Genomic_DNA"/>
</dbReference>
<proteinExistence type="predicted"/>
<dbReference type="RefSeq" id="WP_185799606.1">
    <property type="nucleotide sequence ID" value="NZ_JACJVJ010000001.1"/>
</dbReference>
<evidence type="ECO:0008006" key="3">
    <source>
        <dbReference type="Google" id="ProtNLM"/>
    </source>
</evidence>
<dbReference type="Proteomes" id="UP000564378">
    <property type="component" value="Unassembled WGS sequence"/>
</dbReference>
<comment type="caution">
    <text evidence="1">The sequence shown here is derived from an EMBL/GenBank/DDBJ whole genome shotgun (WGS) entry which is preliminary data.</text>
</comment>
<protein>
    <recommendedName>
        <fullName evidence="3">SGNH/GDSL hydrolase family protein</fullName>
    </recommendedName>
</protein>